<evidence type="ECO:0000256" key="1">
    <source>
        <dbReference type="ARBA" id="ARBA00008714"/>
    </source>
</evidence>
<keyword evidence="3 6" id="KW-0560">Oxidoreductase</keyword>
<evidence type="ECO:0000259" key="8">
    <source>
        <dbReference type="Pfam" id="PF02777"/>
    </source>
</evidence>
<dbReference type="PRINTS" id="PR01703">
    <property type="entry name" value="MNSODISMTASE"/>
</dbReference>
<reference evidence="9 10" key="1">
    <citation type="submission" date="2019-01" db="EMBL/GenBank/DDBJ databases">
        <authorList>
            <person name="Zhang S."/>
        </authorList>
    </citation>
    <scope>NUCLEOTIDE SEQUENCE [LARGE SCALE GENOMIC DNA]</scope>
    <source>
        <strain evidence="9 10">1626</strain>
    </source>
</reference>
<evidence type="ECO:0000256" key="6">
    <source>
        <dbReference type="RuleBase" id="RU000414"/>
    </source>
</evidence>
<evidence type="ECO:0000256" key="4">
    <source>
        <dbReference type="ARBA" id="ARBA00049204"/>
    </source>
</evidence>
<dbReference type="PANTHER" id="PTHR42769:SF3">
    <property type="entry name" value="SUPEROXIDE DISMUTASE [FE] 2, CHLOROPLASTIC"/>
    <property type="match status" value="1"/>
</dbReference>
<evidence type="ECO:0000256" key="2">
    <source>
        <dbReference type="ARBA" id="ARBA00022723"/>
    </source>
</evidence>
<evidence type="ECO:0000256" key="3">
    <source>
        <dbReference type="ARBA" id="ARBA00023002"/>
    </source>
</evidence>
<dbReference type="GO" id="GO:0004784">
    <property type="term" value="F:superoxide dismutase activity"/>
    <property type="evidence" value="ECO:0007669"/>
    <property type="project" value="UniProtKB-EC"/>
</dbReference>
<dbReference type="InterPro" id="IPR019832">
    <property type="entry name" value="Mn/Fe_SOD_C"/>
</dbReference>
<organism evidence="9 10">
    <name type="scientific">Luteimonas yindakuii</name>
    <dbReference type="NCBI Taxonomy" id="2565782"/>
    <lineage>
        <taxon>Bacteria</taxon>
        <taxon>Pseudomonadati</taxon>
        <taxon>Pseudomonadota</taxon>
        <taxon>Gammaproteobacteria</taxon>
        <taxon>Lysobacterales</taxon>
        <taxon>Lysobacteraceae</taxon>
        <taxon>Luteimonas</taxon>
    </lineage>
</organism>
<dbReference type="Gene3D" id="1.10.287.990">
    <property type="entry name" value="Fe,Mn superoxide dismutase (SOD) domain"/>
    <property type="match status" value="1"/>
</dbReference>
<dbReference type="InterPro" id="IPR001189">
    <property type="entry name" value="Mn/Fe_SOD"/>
</dbReference>
<protein>
    <recommendedName>
        <fullName evidence="6">Superoxide dismutase</fullName>
        <ecNumber evidence="6">1.15.1.1</ecNumber>
    </recommendedName>
</protein>
<comment type="similarity">
    <text evidence="1 6">Belongs to the iron/manganese superoxide dismutase family.</text>
</comment>
<comment type="catalytic activity">
    <reaction evidence="4 6">
        <text>2 superoxide + 2 H(+) = H2O2 + O2</text>
        <dbReference type="Rhea" id="RHEA:20696"/>
        <dbReference type="ChEBI" id="CHEBI:15378"/>
        <dbReference type="ChEBI" id="CHEBI:15379"/>
        <dbReference type="ChEBI" id="CHEBI:16240"/>
        <dbReference type="ChEBI" id="CHEBI:18421"/>
        <dbReference type="EC" id="1.15.1.1"/>
    </reaction>
</comment>
<feature type="binding site" evidence="5">
    <location>
        <position position="163"/>
    </location>
    <ligand>
        <name>Mn(2+)</name>
        <dbReference type="ChEBI" id="CHEBI:29035"/>
    </ligand>
</feature>
<dbReference type="EC" id="1.15.1.1" evidence="6"/>
<dbReference type="InterPro" id="IPR019831">
    <property type="entry name" value="Mn/Fe_SOD_N"/>
</dbReference>
<feature type="binding site" evidence="5">
    <location>
        <position position="27"/>
    </location>
    <ligand>
        <name>Mn(2+)</name>
        <dbReference type="ChEBI" id="CHEBI:29035"/>
    </ligand>
</feature>
<dbReference type="Proteomes" id="UP000298681">
    <property type="component" value="Unassembled WGS sequence"/>
</dbReference>
<dbReference type="InterPro" id="IPR036314">
    <property type="entry name" value="SOD_C_sf"/>
</dbReference>
<dbReference type="GO" id="GO:0046872">
    <property type="term" value="F:metal ion binding"/>
    <property type="evidence" value="ECO:0007669"/>
    <property type="project" value="UniProtKB-KW"/>
</dbReference>
<feature type="domain" description="Manganese/iron superoxide dismutase N-terminal" evidence="7">
    <location>
        <begin position="4"/>
        <end position="82"/>
    </location>
</feature>
<feature type="domain" description="Manganese/iron superoxide dismutase C-terminal" evidence="8">
    <location>
        <begin position="91"/>
        <end position="192"/>
    </location>
</feature>
<dbReference type="PIRSF" id="PIRSF000349">
    <property type="entry name" value="SODismutase"/>
    <property type="match status" value="1"/>
</dbReference>
<keyword evidence="2 5" id="KW-0479">Metal-binding</keyword>
<dbReference type="RefSeq" id="WP_134673879.1">
    <property type="nucleotide sequence ID" value="NZ_SPUH01000001.1"/>
</dbReference>
<keyword evidence="10" id="KW-1185">Reference proteome</keyword>
<dbReference type="AlphaFoldDB" id="A0A4Z1R7F3"/>
<comment type="function">
    <text evidence="6">Destroys radicals which are normally produced within the cells and which are toxic to biological systems.</text>
</comment>
<comment type="caution">
    <text evidence="9">The sequence shown here is derived from an EMBL/GenBank/DDBJ whole genome shotgun (WGS) entry which is preliminary data.</text>
</comment>
<name>A0A4Z1R7F3_9GAMM</name>
<evidence type="ECO:0000313" key="9">
    <source>
        <dbReference type="EMBL" id="TKS54505.1"/>
    </source>
</evidence>
<gene>
    <name evidence="9" type="ORF">E4582_06865</name>
</gene>
<dbReference type="SUPFAM" id="SSF46609">
    <property type="entry name" value="Fe,Mn superoxide dismutase (SOD), N-terminal domain"/>
    <property type="match status" value="1"/>
</dbReference>
<dbReference type="PANTHER" id="PTHR42769">
    <property type="entry name" value="SUPEROXIDE DISMUTASE"/>
    <property type="match status" value="1"/>
</dbReference>
<accession>A0A4Z1R7F3</accession>
<proteinExistence type="inferred from homology"/>
<evidence type="ECO:0000259" key="7">
    <source>
        <dbReference type="Pfam" id="PF00081"/>
    </source>
</evidence>
<dbReference type="SUPFAM" id="SSF54719">
    <property type="entry name" value="Fe,Mn superoxide dismutase (SOD), C-terminal domain"/>
    <property type="match status" value="1"/>
</dbReference>
<dbReference type="InterPro" id="IPR036324">
    <property type="entry name" value="Mn/Fe_SOD_N_sf"/>
</dbReference>
<dbReference type="Pfam" id="PF00081">
    <property type="entry name" value="Sod_Fe_N"/>
    <property type="match status" value="1"/>
</dbReference>
<evidence type="ECO:0000256" key="5">
    <source>
        <dbReference type="PIRSR" id="PIRSR000349-1"/>
    </source>
</evidence>
<dbReference type="EMBL" id="SPUH01000001">
    <property type="protein sequence ID" value="TKS54505.1"/>
    <property type="molecule type" value="Genomic_DNA"/>
</dbReference>
<sequence>MPIELPALPYPHTALEPHLSGETVEQHHAHHQRADIERVNALLAGSPLEDATLEDIVRRAQGRLFEHAAQAWNTDFYWRCMAPPTAGGGEPRGPLASAIDASFGSLDVLRQQFDAAALRGFGAGWAWLVQRRDGRLGIAATPNAVTPLTGPDRPLLACCLWQHAYYLDYRDQRERYLAAWWQLVNWNFVASRMAVAGS</sequence>
<evidence type="ECO:0000313" key="10">
    <source>
        <dbReference type="Proteomes" id="UP000298681"/>
    </source>
</evidence>
<dbReference type="Gene3D" id="3.55.40.20">
    <property type="entry name" value="Iron/manganese superoxide dismutase, C-terminal domain"/>
    <property type="match status" value="1"/>
</dbReference>
<dbReference type="Pfam" id="PF02777">
    <property type="entry name" value="Sod_Fe_C"/>
    <property type="match status" value="1"/>
</dbReference>